<accession>A0A7X0RID0</accession>
<dbReference type="PANTHER" id="PTHR42813">
    <property type="entry name" value="ZINC-TYPE ALCOHOL DEHYDROGENASE-LIKE"/>
    <property type="match status" value="1"/>
</dbReference>
<dbReference type="GO" id="GO:0008270">
    <property type="term" value="F:zinc ion binding"/>
    <property type="evidence" value="ECO:0007669"/>
    <property type="project" value="InterPro"/>
</dbReference>
<gene>
    <name evidence="8" type="ORF">H5V45_09740</name>
</gene>
<evidence type="ECO:0000256" key="5">
    <source>
        <dbReference type="ARBA" id="ARBA00023002"/>
    </source>
</evidence>
<dbReference type="RefSeq" id="WP_185252745.1">
    <property type="nucleotide sequence ID" value="NZ_JACKXE010000001.1"/>
</dbReference>
<dbReference type="SUPFAM" id="SSF50129">
    <property type="entry name" value="GroES-like"/>
    <property type="match status" value="1"/>
</dbReference>
<evidence type="ECO:0000256" key="1">
    <source>
        <dbReference type="ARBA" id="ARBA00001947"/>
    </source>
</evidence>
<dbReference type="PANTHER" id="PTHR42813:SF4">
    <property type="entry name" value="NADP-DEPENDENT ISOPROPANOL DEHYDROGENASE"/>
    <property type="match status" value="1"/>
</dbReference>
<comment type="caution">
    <text evidence="8">The sequence shown here is derived from an EMBL/GenBank/DDBJ whole genome shotgun (WGS) entry which is preliminary data.</text>
</comment>
<dbReference type="InterPro" id="IPR011032">
    <property type="entry name" value="GroES-like_sf"/>
</dbReference>
<reference evidence="8 9" key="1">
    <citation type="submission" date="2020-08" db="EMBL/GenBank/DDBJ databases">
        <authorList>
            <person name="Seo M.-J."/>
        </authorList>
    </citation>
    <scope>NUCLEOTIDE SEQUENCE [LARGE SCALE GENOMIC DNA]</scope>
    <source>
        <strain evidence="8 9">KIGAM211</strain>
    </source>
</reference>
<dbReference type="SMART" id="SM00829">
    <property type="entry name" value="PKS_ER"/>
    <property type="match status" value="1"/>
</dbReference>
<dbReference type="InterPro" id="IPR002328">
    <property type="entry name" value="ADH_Zn_CS"/>
</dbReference>
<evidence type="ECO:0000256" key="4">
    <source>
        <dbReference type="ARBA" id="ARBA00022833"/>
    </source>
</evidence>
<name>A0A7X0RID0_9ACTN</name>
<dbReference type="Pfam" id="PF00107">
    <property type="entry name" value="ADH_zinc_N"/>
    <property type="match status" value="1"/>
</dbReference>
<dbReference type="InterPro" id="IPR036291">
    <property type="entry name" value="NAD(P)-bd_dom_sf"/>
</dbReference>
<evidence type="ECO:0000259" key="7">
    <source>
        <dbReference type="SMART" id="SM00829"/>
    </source>
</evidence>
<evidence type="ECO:0000256" key="6">
    <source>
        <dbReference type="RuleBase" id="RU361277"/>
    </source>
</evidence>
<dbReference type="SUPFAM" id="SSF51735">
    <property type="entry name" value="NAD(P)-binding Rossmann-fold domains"/>
    <property type="match status" value="1"/>
</dbReference>
<dbReference type="Proteomes" id="UP000523955">
    <property type="component" value="Unassembled WGS sequence"/>
</dbReference>
<proteinExistence type="inferred from homology"/>
<feature type="domain" description="Enoyl reductase (ER)" evidence="7">
    <location>
        <begin position="15"/>
        <end position="353"/>
    </location>
</feature>
<evidence type="ECO:0000256" key="3">
    <source>
        <dbReference type="ARBA" id="ARBA00022723"/>
    </source>
</evidence>
<dbReference type="Pfam" id="PF08240">
    <property type="entry name" value="ADH_N"/>
    <property type="match status" value="1"/>
</dbReference>
<keyword evidence="5" id="KW-0560">Oxidoreductase</keyword>
<dbReference type="AlphaFoldDB" id="A0A7X0RID0"/>
<dbReference type="InterPro" id="IPR013149">
    <property type="entry name" value="ADH-like_C"/>
</dbReference>
<dbReference type="Gene3D" id="3.40.50.720">
    <property type="entry name" value="NAD(P)-binding Rossmann-like Domain"/>
    <property type="match status" value="1"/>
</dbReference>
<keyword evidence="9" id="KW-1185">Reference proteome</keyword>
<dbReference type="GO" id="GO:0016491">
    <property type="term" value="F:oxidoreductase activity"/>
    <property type="evidence" value="ECO:0007669"/>
    <property type="project" value="UniProtKB-KW"/>
</dbReference>
<organism evidence="8 9">
    <name type="scientific">Nocardioides luti</name>
    <dbReference type="NCBI Taxonomy" id="2761101"/>
    <lineage>
        <taxon>Bacteria</taxon>
        <taxon>Bacillati</taxon>
        <taxon>Actinomycetota</taxon>
        <taxon>Actinomycetes</taxon>
        <taxon>Propionibacteriales</taxon>
        <taxon>Nocardioidaceae</taxon>
        <taxon>Nocardioides</taxon>
    </lineage>
</organism>
<dbReference type="PROSITE" id="PS00059">
    <property type="entry name" value="ADH_ZINC"/>
    <property type="match status" value="1"/>
</dbReference>
<dbReference type="EMBL" id="JACKXE010000001">
    <property type="protein sequence ID" value="MBB6627604.1"/>
    <property type="molecule type" value="Genomic_DNA"/>
</dbReference>
<comment type="cofactor">
    <cofactor evidence="1 6">
        <name>Zn(2+)</name>
        <dbReference type="ChEBI" id="CHEBI:29105"/>
    </cofactor>
</comment>
<dbReference type="InterPro" id="IPR013154">
    <property type="entry name" value="ADH-like_N"/>
</dbReference>
<keyword evidence="3 6" id="KW-0479">Metal-binding</keyword>
<keyword evidence="4 6" id="KW-0862">Zinc</keyword>
<evidence type="ECO:0000313" key="8">
    <source>
        <dbReference type="EMBL" id="MBB6627604.1"/>
    </source>
</evidence>
<evidence type="ECO:0000313" key="9">
    <source>
        <dbReference type="Proteomes" id="UP000523955"/>
    </source>
</evidence>
<comment type="similarity">
    <text evidence="2 6">Belongs to the zinc-containing alcohol dehydrogenase family.</text>
</comment>
<sequence>MTQTMKAFVLHEGRGRFEERPLPKAGPTDVIVRATAVSACSAELACLSGEFPAAEGTVLGHEGVGVVHEVGSLVTEFEVGQRVTTASTTPCGICANCQRGFSGHCRQAVWGGYTFGVSRDGTFAEYFTVPQAGYNVVSIPDKVSDAAALCITDTIASGSTGVEAAQPPLGSVIVVFGQGHIGLGATATARAVGAALVITVKSRPGGEHIAKALGADFSFNLADHDVQAEIRDLTGGLGADVVIEATGARASFPMAVEATREGGVLAVLSAYDGPADAALEIPLAHWGWGIGDKTILSTFQRCGSERMGRLLRLVETGRIDPTPLLTRTYGFGDLPRALADLKARPTGHIKPLITFEPASFQDEFETTQGVEL</sequence>
<evidence type="ECO:0000256" key="2">
    <source>
        <dbReference type="ARBA" id="ARBA00008072"/>
    </source>
</evidence>
<protein>
    <submittedName>
        <fullName evidence="8">Alcohol dehydrogenase catalytic domain-containing protein</fullName>
    </submittedName>
</protein>
<dbReference type="Gene3D" id="3.90.180.10">
    <property type="entry name" value="Medium-chain alcohol dehydrogenases, catalytic domain"/>
    <property type="match status" value="1"/>
</dbReference>
<dbReference type="InterPro" id="IPR020843">
    <property type="entry name" value="ER"/>
</dbReference>